<dbReference type="EMBL" id="WINI01000015">
    <property type="protein sequence ID" value="MQR02746.1"/>
    <property type="molecule type" value="Genomic_DNA"/>
</dbReference>
<evidence type="ECO:0000256" key="2">
    <source>
        <dbReference type="PROSITE-ProRule" id="PRU01091"/>
    </source>
</evidence>
<evidence type="ECO:0000259" key="3">
    <source>
        <dbReference type="PROSITE" id="PS51755"/>
    </source>
</evidence>
<evidence type="ECO:0000256" key="1">
    <source>
        <dbReference type="ARBA" id="ARBA00023125"/>
    </source>
</evidence>
<dbReference type="Pfam" id="PF00486">
    <property type="entry name" value="Trans_reg_C"/>
    <property type="match status" value="1"/>
</dbReference>
<dbReference type="SUPFAM" id="SSF46894">
    <property type="entry name" value="C-terminal effector domain of the bipartite response regulators"/>
    <property type="match status" value="1"/>
</dbReference>
<dbReference type="GO" id="GO:0006355">
    <property type="term" value="P:regulation of DNA-templated transcription"/>
    <property type="evidence" value="ECO:0007669"/>
    <property type="project" value="InterPro"/>
</dbReference>
<dbReference type="Gene3D" id="1.10.10.10">
    <property type="entry name" value="Winged helix-like DNA-binding domain superfamily/Winged helix DNA-binding domain"/>
    <property type="match status" value="1"/>
</dbReference>
<dbReference type="PROSITE" id="PS51755">
    <property type="entry name" value="OMPR_PHOB"/>
    <property type="match status" value="1"/>
</dbReference>
<dbReference type="InterPro" id="IPR001867">
    <property type="entry name" value="OmpR/PhoB-type_DNA-bd"/>
</dbReference>
<sequence length="460" mass="50060">MQHWHRKTSSIAPASVGLMVDQYGFVVYKNSILDLPPKERGALSLLLHAWPKSVSKKDFALHVWNGRMSNESLARCMAQLRRVLSDIGIVKIDSLYGLGYRLTIEQDSVDIPAQLPLDHSRQSGTIMVEPAIMAACIYAQQVLQSHSPAAYNQVESIIKGVVAQVPDYAPAQLVLVQCMANMVSSGVSGGLPVIDEALKILASIEHIEPGASNLQSQKANLLDCKWQFNEARHIHEEALRLSPENSVTHFYYGLHLLSTGAPADAVTAFRSAVELNPFSAEQAIMHARSLAAAGASVIDIVGHAREVYRIHPGNQQVYLYLLGMLAFSDPQPELAHAARQMILSRTSWIYAAGTISYVLAQCGDRDGALELIAAQATASINIRVTHLAALIALDLVDEAALSVKEAAQAGCGHLPILLNFIENSGFKKHPEYPSILTRIFSHQPLSQYVIPESSVIVESA</sequence>
<dbReference type="Proteomes" id="UP000451565">
    <property type="component" value="Unassembled WGS sequence"/>
</dbReference>
<gene>
    <name evidence="4" type="ORF">GEV47_18870</name>
</gene>
<name>A0A843Z1L2_9BURK</name>
<dbReference type="InterPro" id="IPR016032">
    <property type="entry name" value="Sig_transdc_resp-reg_C-effctor"/>
</dbReference>
<dbReference type="Gene3D" id="1.25.40.10">
    <property type="entry name" value="Tetratricopeptide repeat domain"/>
    <property type="match status" value="1"/>
</dbReference>
<reference evidence="4 5" key="1">
    <citation type="submission" date="2019-10" db="EMBL/GenBank/DDBJ databases">
        <title>Glaciimonas soli sp. nov., a psychrophilic bacterium isolated from the forest soil of a high elevation mountain in Taiwan.</title>
        <authorList>
            <person name="Wang L.-T."/>
            <person name="Shieh W.Y."/>
        </authorList>
    </citation>
    <scope>NUCLEOTIDE SEQUENCE [LARGE SCALE GENOMIC DNA]</scope>
    <source>
        <strain evidence="4 5">GS1</strain>
    </source>
</reference>
<dbReference type="SUPFAM" id="SSF48452">
    <property type="entry name" value="TPR-like"/>
    <property type="match status" value="1"/>
</dbReference>
<dbReference type="InterPro" id="IPR036388">
    <property type="entry name" value="WH-like_DNA-bd_sf"/>
</dbReference>
<evidence type="ECO:0000313" key="5">
    <source>
        <dbReference type="Proteomes" id="UP000451565"/>
    </source>
</evidence>
<feature type="domain" description="OmpR/PhoB-type" evidence="3">
    <location>
        <begin position="6"/>
        <end position="104"/>
    </location>
</feature>
<evidence type="ECO:0000313" key="4">
    <source>
        <dbReference type="EMBL" id="MQR02746.1"/>
    </source>
</evidence>
<organism evidence="4 5">
    <name type="scientific">Glaciimonas soli</name>
    <dbReference type="NCBI Taxonomy" id="2590999"/>
    <lineage>
        <taxon>Bacteria</taxon>
        <taxon>Pseudomonadati</taxon>
        <taxon>Pseudomonadota</taxon>
        <taxon>Betaproteobacteria</taxon>
        <taxon>Burkholderiales</taxon>
        <taxon>Oxalobacteraceae</taxon>
        <taxon>Glaciimonas</taxon>
    </lineage>
</organism>
<dbReference type="OrthoDB" id="8776242at2"/>
<protein>
    <recommendedName>
        <fullName evidence="3">OmpR/PhoB-type domain-containing protein</fullName>
    </recommendedName>
</protein>
<accession>A0A843Z1L2</accession>
<keyword evidence="5" id="KW-1185">Reference proteome</keyword>
<dbReference type="GO" id="GO:0000160">
    <property type="term" value="P:phosphorelay signal transduction system"/>
    <property type="evidence" value="ECO:0007669"/>
    <property type="project" value="InterPro"/>
</dbReference>
<comment type="caution">
    <text evidence="4">The sequence shown here is derived from an EMBL/GenBank/DDBJ whole genome shotgun (WGS) entry which is preliminary data.</text>
</comment>
<keyword evidence="1 2" id="KW-0238">DNA-binding</keyword>
<dbReference type="InterPro" id="IPR011990">
    <property type="entry name" value="TPR-like_helical_dom_sf"/>
</dbReference>
<feature type="DNA-binding region" description="OmpR/PhoB-type" evidence="2">
    <location>
        <begin position="6"/>
        <end position="104"/>
    </location>
</feature>
<proteinExistence type="predicted"/>
<dbReference type="GO" id="GO:0003677">
    <property type="term" value="F:DNA binding"/>
    <property type="evidence" value="ECO:0007669"/>
    <property type="project" value="UniProtKB-UniRule"/>
</dbReference>
<dbReference type="AlphaFoldDB" id="A0A843Z1L2"/>